<dbReference type="RefSeq" id="WP_254894906.1">
    <property type="nucleotide sequence ID" value="NZ_JBHLTL010000011.1"/>
</dbReference>
<dbReference type="InterPro" id="IPR029058">
    <property type="entry name" value="AB_hydrolase_fold"/>
</dbReference>
<dbReference type="InterPro" id="IPR050266">
    <property type="entry name" value="AB_hydrolase_sf"/>
</dbReference>
<evidence type="ECO:0000313" key="2">
    <source>
        <dbReference type="EMBL" id="MFC0590753.1"/>
    </source>
</evidence>
<dbReference type="PRINTS" id="PR00111">
    <property type="entry name" value="ABHYDROLASE"/>
</dbReference>
<organism evidence="2 3">
    <name type="scientific">Novosphingobium aquiterrae</name>
    <dbReference type="NCBI Taxonomy" id="624388"/>
    <lineage>
        <taxon>Bacteria</taxon>
        <taxon>Pseudomonadati</taxon>
        <taxon>Pseudomonadota</taxon>
        <taxon>Alphaproteobacteria</taxon>
        <taxon>Sphingomonadales</taxon>
        <taxon>Sphingomonadaceae</taxon>
        <taxon>Novosphingobium</taxon>
    </lineage>
</organism>
<feature type="domain" description="AB hydrolase-1" evidence="1">
    <location>
        <begin position="56"/>
        <end position="307"/>
    </location>
</feature>
<name>A0ABV6PNV0_9SPHN</name>
<gene>
    <name evidence="2" type="ORF">ACFFF7_15195</name>
</gene>
<dbReference type="EMBL" id="JBHLTL010000011">
    <property type="protein sequence ID" value="MFC0590753.1"/>
    <property type="molecule type" value="Genomic_DNA"/>
</dbReference>
<dbReference type="Gene3D" id="3.40.50.1820">
    <property type="entry name" value="alpha/beta hydrolase"/>
    <property type="match status" value="1"/>
</dbReference>
<dbReference type="Proteomes" id="UP001589943">
    <property type="component" value="Unassembled WGS sequence"/>
</dbReference>
<keyword evidence="3" id="KW-1185">Reference proteome</keyword>
<accession>A0ABV6PNV0</accession>
<dbReference type="SUPFAM" id="SSF53474">
    <property type="entry name" value="alpha/beta-Hydrolases"/>
    <property type="match status" value="1"/>
</dbReference>
<evidence type="ECO:0000313" key="3">
    <source>
        <dbReference type="Proteomes" id="UP001589943"/>
    </source>
</evidence>
<protein>
    <submittedName>
        <fullName evidence="2">Alpha/beta fold hydrolase</fullName>
    </submittedName>
</protein>
<dbReference type="PANTHER" id="PTHR43798:SF33">
    <property type="entry name" value="HYDROLASE, PUTATIVE (AFU_ORTHOLOGUE AFUA_2G14860)-RELATED"/>
    <property type="match status" value="1"/>
</dbReference>
<keyword evidence="2" id="KW-0378">Hydrolase</keyword>
<sequence>MNLATSDIAPEWAPDPSVLPAWFIDAMAVPREEGFITVDGVRMHYFRWGNPAAPPVLMTHGFLSHARCFAFVAPFFAHDYHVVAYDLSGMGDSDVRPDCDMAARGREMVGFAEALGLLGHARKPIVVTHSFGSAVALEALELAPATFGGAVICDMMVLRPSELEKYRSDGRTSPGSGDPNRPHRRYPDYLNARARYVLSPPQPVAEPFLMDYMAYHALRREGTNWTWKFSPAVFKRDNSQRLWLEIGPRLVAAPGRKAIIHGEKSQLFTRDSCQYVRELGGVDIPIIAVPEARHHLMLDQPLAFTAALRAVIEGWSKSD</sequence>
<dbReference type="GO" id="GO:0016787">
    <property type="term" value="F:hydrolase activity"/>
    <property type="evidence" value="ECO:0007669"/>
    <property type="project" value="UniProtKB-KW"/>
</dbReference>
<comment type="caution">
    <text evidence="2">The sequence shown here is derived from an EMBL/GenBank/DDBJ whole genome shotgun (WGS) entry which is preliminary data.</text>
</comment>
<evidence type="ECO:0000259" key="1">
    <source>
        <dbReference type="Pfam" id="PF12697"/>
    </source>
</evidence>
<reference evidence="2 3" key="1">
    <citation type="submission" date="2024-09" db="EMBL/GenBank/DDBJ databases">
        <authorList>
            <person name="Sun Q."/>
            <person name="Mori K."/>
        </authorList>
    </citation>
    <scope>NUCLEOTIDE SEQUENCE [LARGE SCALE GENOMIC DNA]</scope>
    <source>
        <strain evidence="2 3">NCAIM B.02537</strain>
    </source>
</reference>
<dbReference type="PANTHER" id="PTHR43798">
    <property type="entry name" value="MONOACYLGLYCEROL LIPASE"/>
    <property type="match status" value="1"/>
</dbReference>
<dbReference type="Pfam" id="PF12697">
    <property type="entry name" value="Abhydrolase_6"/>
    <property type="match status" value="1"/>
</dbReference>
<proteinExistence type="predicted"/>
<dbReference type="InterPro" id="IPR000073">
    <property type="entry name" value="AB_hydrolase_1"/>
</dbReference>